<evidence type="ECO:0000259" key="1">
    <source>
        <dbReference type="SMART" id="SM00355"/>
    </source>
</evidence>
<dbReference type="SMART" id="SM00355">
    <property type="entry name" value="ZnF_C2H2"/>
    <property type="match status" value="2"/>
</dbReference>
<dbReference type="InterPro" id="IPR052400">
    <property type="entry name" value="Zn2-C6_fungal_TF"/>
</dbReference>
<dbReference type="InterPro" id="IPR013087">
    <property type="entry name" value="Znf_C2H2_type"/>
</dbReference>
<dbReference type="AlphaFoldDB" id="A0AAI8YGX9"/>
<dbReference type="PANTHER" id="PTHR47657:SF12">
    <property type="entry name" value="ZN(II)2CYS6 TRANSCRIPTION FACTOR (EUROFUNG)"/>
    <property type="match status" value="1"/>
</dbReference>
<feature type="domain" description="C2H2-type" evidence="1">
    <location>
        <begin position="94"/>
        <end position="119"/>
    </location>
</feature>
<organism evidence="2 3">
    <name type="scientific">Anthostomella pinea</name>
    <dbReference type="NCBI Taxonomy" id="933095"/>
    <lineage>
        <taxon>Eukaryota</taxon>
        <taxon>Fungi</taxon>
        <taxon>Dikarya</taxon>
        <taxon>Ascomycota</taxon>
        <taxon>Pezizomycotina</taxon>
        <taxon>Sordariomycetes</taxon>
        <taxon>Xylariomycetidae</taxon>
        <taxon>Xylariales</taxon>
        <taxon>Xylariaceae</taxon>
        <taxon>Anthostomella</taxon>
    </lineage>
</organism>
<accession>A0AAI8YGX9</accession>
<evidence type="ECO:0000313" key="3">
    <source>
        <dbReference type="Proteomes" id="UP001295740"/>
    </source>
</evidence>
<keyword evidence="3" id="KW-1185">Reference proteome</keyword>
<dbReference type="PANTHER" id="PTHR47657">
    <property type="entry name" value="STEROL REGULATORY ELEMENT-BINDING PROTEIN ECM22"/>
    <property type="match status" value="1"/>
</dbReference>
<name>A0AAI8YGX9_9PEZI</name>
<sequence length="513" mass="57318">MTQTAKPPLRNSDFGPGGLLTHLPTYKVVICKDCRFAIQPSAFSSHLQNHHILRSERRCILDQLSSLCLSPPDRVGIPAGDARRIADLPVLSGFRCETAGCSYACTSVKRMCQHWSEVHHEPNSKAIRYREARLQTFFRGNKIRYFEVEGPKDAQFQTRKQSQLGVKKPDVFSLPEGSSDKALDEIQAPPLDHESLLYMHHYTRHSGLFLNRGNESTVFWVDTMVLEAYKHPFLMYGLLCISAIDKARGTTSHTERRDHVRASASYCAGAIAGYRATVACPTSANSTALVACSRLLGQQEVVSDLIKSQETDDDDFAIQDMLRHLVLLRGCTDLMIQLQPILPPGSPFRLPEQVILGLRQIEDSDDTTAAVLDQGCIPADKWLVLTTLEPKMENLGFLPEREVPMIRRAMNSLVRAASHAYAAKEDEFGWASWNAVEGWLRSPVVAEELLPAMSGGRPAAFVVFISWVMVLLRRLESAYDWMTGLSNWFVRVALKVAQSSGLTSLVREIYAVD</sequence>
<dbReference type="Pfam" id="PF12013">
    <property type="entry name" value="OrsD"/>
    <property type="match status" value="1"/>
</dbReference>
<gene>
    <name evidence="2" type="ORF">KHLLAP_LOCUS4804</name>
</gene>
<dbReference type="EMBL" id="CAUWAG010000006">
    <property type="protein sequence ID" value="CAJ2504336.1"/>
    <property type="molecule type" value="Genomic_DNA"/>
</dbReference>
<dbReference type="GO" id="GO:0000981">
    <property type="term" value="F:DNA-binding transcription factor activity, RNA polymerase II-specific"/>
    <property type="evidence" value="ECO:0007669"/>
    <property type="project" value="TreeGrafter"/>
</dbReference>
<dbReference type="Proteomes" id="UP001295740">
    <property type="component" value="Unassembled WGS sequence"/>
</dbReference>
<comment type="caution">
    <text evidence="2">The sequence shown here is derived from an EMBL/GenBank/DDBJ whole genome shotgun (WGS) entry which is preliminary data.</text>
</comment>
<feature type="domain" description="C2H2-type" evidence="1">
    <location>
        <begin position="29"/>
        <end position="50"/>
    </location>
</feature>
<evidence type="ECO:0000313" key="2">
    <source>
        <dbReference type="EMBL" id="CAJ2504336.1"/>
    </source>
</evidence>
<proteinExistence type="predicted"/>
<dbReference type="InterPro" id="IPR022698">
    <property type="entry name" value="OrsD"/>
</dbReference>
<protein>
    <submittedName>
        <fullName evidence="2">Uu.00g117300.m01.CDS01</fullName>
    </submittedName>
</protein>
<reference evidence="2" key="1">
    <citation type="submission" date="2023-10" db="EMBL/GenBank/DDBJ databases">
        <authorList>
            <person name="Hackl T."/>
        </authorList>
    </citation>
    <scope>NUCLEOTIDE SEQUENCE</scope>
</reference>